<accession>A0A9P8T8Z9</accession>
<evidence type="ECO:0000256" key="6">
    <source>
        <dbReference type="ARBA" id="ARBA00024056"/>
    </source>
</evidence>
<evidence type="ECO:0000256" key="8">
    <source>
        <dbReference type="SAM" id="SignalP"/>
    </source>
</evidence>
<comment type="caution">
    <text evidence="10">The sequence shown here is derived from an EMBL/GenBank/DDBJ whole genome shotgun (WGS) entry which is preliminary data.</text>
</comment>
<keyword evidence="2" id="KW-0479">Metal-binding</keyword>
<evidence type="ECO:0000256" key="2">
    <source>
        <dbReference type="ARBA" id="ARBA00022723"/>
    </source>
</evidence>
<evidence type="ECO:0000256" key="3">
    <source>
        <dbReference type="ARBA" id="ARBA00022801"/>
    </source>
</evidence>
<feature type="signal peptide" evidence="8">
    <location>
        <begin position="1"/>
        <end position="20"/>
    </location>
</feature>
<dbReference type="PANTHER" id="PTHR10587:SF133">
    <property type="entry name" value="CHITIN DEACETYLASE 1-RELATED"/>
    <property type="match status" value="1"/>
</dbReference>
<comment type="cofactor">
    <cofactor evidence="1">
        <name>Co(2+)</name>
        <dbReference type="ChEBI" id="CHEBI:48828"/>
    </cofactor>
</comment>
<dbReference type="GO" id="GO:0005975">
    <property type="term" value="P:carbohydrate metabolic process"/>
    <property type="evidence" value="ECO:0007669"/>
    <property type="project" value="InterPro"/>
</dbReference>
<dbReference type="GO" id="GO:0030476">
    <property type="term" value="P:ascospore wall assembly"/>
    <property type="evidence" value="ECO:0007669"/>
    <property type="project" value="TreeGrafter"/>
</dbReference>
<dbReference type="InterPro" id="IPR002509">
    <property type="entry name" value="NODB_dom"/>
</dbReference>
<keyword evidence="3" id="KW-0378">Hydrolase</keyword>
<dbReference type="PANTHER" id="PTHR10587">
    <property type="entry name" value="GLYCOSYL TRANSFERASE-RELATED"/>
    <property type="match status" value="1"/>
</dbReference>
<proteinExistence type="predicted"/>
<keyword evidence="4" id="KW-0119">Carbohydrate metabolism</keyword>
<evidence type="ECO:0000256" key="4">
    <source>
        <dbReference type="ARBA" id="ARBA00023024"/>
    </source>
</evidence>
<dbReference type="Pfam" id="PF01522">
    <property type="entry name" value="Polysacc_deac_1"/>
    <property type="match status" value="1"/>
</dbReference>
<dbReference type="OrthoDB" id="2125469at2759"/>
<organism evidence="10 11">
    <name type="scientific">Wickerhamomyces mucosus</name>
    <dbReference type="NCBI Taxonomy" id="1378264"/>
    <lineage>
        <taxon>Eukaryota</taxon>
        <taxon>Fungi</taxon>
        <taxon>Dikarya</taxon>
        <taxon>Ascomycota</taxon>
        <taxon>Saccharomycotina</taxon>
        <taxon>Saccharomycetes</taxon>
        <taxon>Phaffomycetales</taxon>
        <taxon>Wickerhamomycetaceae</taxon>
        <taxon>Wickerhamomyces</taxon>
    </lineage>
</organism>
<dbReference type="InterPro" id="IPR050248">
    <property type="entry name" value="Polysacc_deacetylase_ArnD"/>
</dbReference>
<keyword evidence="11" id="KW-1185">Reference proteome</keyword>
<dbReference type="GO" id="GO:0046872">
    <property type="term" value="F:metal ion binding"/>
    <property type="evidence" value="ECO:0007669"/>
    <property type="project" value="UniProtKB-KW"/>
</dbReference>
<keyword evidence="4" id="KW-0146">Chitin degradation</keyword>
<keyword evidence="5" id="KW-0170">Cobalt</keyword>
<evidence type="ECO:0000256" key="1">
    <source>
        <dbReference type="ARBA" id="ARBA00001941"/>
    </source>
</evidence>
<sequence length="345" mass="39201">MISTKCISIQLSLLFVLVNSLSIPNHIVSNSPIQNNNETHLKENQFQLEIENIIRPAFEVPKASLPVGWDPNILSQEPFPDWLRSFTGLTEWPGLDPPYIPLDFIDFNSIPNFEPYNQGICPGTRDSCSFDCYKCVEPDDILSCDKLSQTFDDGPSPATPKLLDHLTHKTTFFTLGVNVVRYPEIYRRARDSGHLMGSHTYSHKFLPSLTNEEIIAQIEWSIWAQNATGNHIPKWWRPPYGGIDNRIRSISRQFGLQAVLWDYDSFDWQLLSNQRTEQQVLDDARRWKSQSNNPRGLILEHDGALQTVNVGIGVNEILGSDQKKVSECVGGVDYGRVFNLSIKSI</sequence>
<evidence type="ECO:0000256" key="5">
    <source>
        <dbReference type="ARBA" id="ARBA00023285"/>
    </source>
</evidence>
<feature type="chain" id="PRO_5040440564" description="chitin deacetylase" evidence="8">
    <location>
        <begin position="21"/>
        <end position="345"/>
    </location>
</feature>
<evidence type="ECO:0000313" key="11">
    <source>
        <dbReference type="Proteomes" id="UP000769528"/>
    </source>
</evidence>
<dbReference type="InterPro" id="IPR011330">
    <property type="entry name" value="Glyco_hydro/deAcase_b/a-brl"/>
</dbReference>
<evidence type="ECO:0000256" key="7">
    <source>
        <dbReference type="ARBA" id="ARBA00048494"/>
    </source>
</evidence>
<reference evidence="10" key="2">
    <citation type="submission" date="2021-01" db="EMBL/GenBank/DDBJ databases">
        <authorList>
            <person name="Schikora-Tamarit M.A."/>
        </authorList>
    </citation>
    <scope>NUCLEOTIDE SEQUENCE</scope>
    <source>
        <strain evidence="10">CBS6341</strain>
    </source>
</reference>
<name>A0A9P8T8Z9_9ASCO</name>
<keyword evidence="8" id="KW-0732">Signal</keyword>
<evidence type="ECO:0000259" key="9">
    <source>
        <dbReference type="PROSITE" id="PS51677"/>
    </source>
</evidence>
<dbReference type="Proteomes" id="UP000769528">
    <property type="component" value="Unassembled WGS sequence"/>
</dbReference>
<dbReference type="GO" id="GO:0005628">
    <property type="term" value="C:prospore membrane"/>
    <property type="evidence" value="ECO:0007669"/>
    <property type="project" value="TreeGrafter"/>
</dbReference>
<dbReference type="GO" id="GO:0006032">
    <property type="term" value="P:chitin catabolic process"/>
    <property type="evidence" value="ECO:0007669"/>
    <property type="project" value="UniProtKB-KW"/>
</dbReference>
<dbReference type="AlphaFoldDB" id="A0A9P8T8Z9"/>
<gene>
    <name evidence="10" type="ORF">WICMUC_004832</name>
</gene>
<dbReference type="EMBL" id="JAEUBF010001301">
    <property type="protein sequence ID" value="KAH3670336.1"/>
    <property type="molecule type" value="Genomic_DNA"/>
</dbReference>
<reference evidence="10" key="1">
    <citation type="journal article" date="2021" name="Open Biol.">
        <title>Shared evolutionary footprints suggest mitochondrial oxidative damage underlies multiple complex I losses in fungi.</title>
        <authorList>
            <person name="Schikora-Tamarit M.A."/>
            <person name="Marcet-Houben M."/>
            <person name="Nosek J."/>
            <person name="Gabaldon T."/>
        </authorList>
    </citation>
    <scope>NUCLEOTIDE SEQUENCE</scope>
    <source>
        <strain evidence="10">CBS6341</strain>
    </source>
</reference>
<protein>
    <recommendedName>
        <fullName evidence="6">chitin deacetylase</fullName>
        <ecNumber evidence="6">3.5.1.41</ecNumber>
    </recommendedName>
</protein>
<keyword evidence="4" id="KW-0624">Polysaccharide degradation</keyword>
<feature type="domain" description="NodB homology" evidence="9">
    <location>
        <begin position="145"/>
        <end position="335"/>
    </location>
</feature>
<dbReference type="EC" id="3.5.1.41" evidence="6"/>
<dbReference type="Gene3D" id="3.20.20.370">
    <property type="entry name" value="Glycoside hydrolase/deacetylase"/>
    <property type="match status" value="1"/>
</dbReference>
<dbReference type="GO" id="GO:0004099">
    <property type="term" value="F:chitin deacetylase activity"/>
    <property type="evidence" value="ECO:0007669"/>
    <property type="project" value="UniProtKB-EC"/>
</dbReference>
<dbReference type="PROSITE" id="PS51677">
    <property type="entry name" value="NODB"/>
    <property type="match status" value="1"/>
</dbReference>
<evidence type="ECO:0000313" key="10">
    <source>
        <dbReference type="EMBL" id="KAH3670336.1"/>
    </source>
</evidence>
<comment type="catalytic activity">
    <reaction evidence="7">
        <text>[(1-&gt;4)-N-acetyl-beta-D-glucosaminyl](n) + n H2O = chitosan + n acetate</text>
        <dbReference type="Rhea" id="RHEA:10464"/>
        <dbReference type="Rhea" id="RHEA-COMP:9593"/>
        <dbReference type="Rhea" id="RHEA-COMP:9597"/>
        <dbReference type="ChEBI" id="CHEBI:15377"/>
        <dbReference type="ChEBI" id="CHEBI:17029"/>
        <dbReference type="ChEBI" id="CHEBI:30089"/>
        <dbReference type="ChEBI" id="CHEBI:57704"/>
        <dbReference type="EC" id="3.5.1.41"/>
    </reaction>
    <physiologicalReaction direction="left-to-right" evidence="7">
        <dbReference type="Rhea" id="RHEA:10465"/>
    </physiologicalReaction>
</comment>
<dbReference type="SUPFAM" id="SSF88713">
    <property type="entry name" value="Glycoside hydrolase/deacetylase"/>
    <property type="match status" value="1"/>
</dbReference>